<dbReference type="AlphaFoldDB" id="A0A1N6EQB7"/>
<protein>
    <recommendedName>
        <fullName evidence="1">RelA/SpoT domain-containing protein</fullName>
    </recommendedName>
</protein>
<dbReference type="EMBL" id="FSRM01000001">
    <property type="protein sequence ID" value="SIN85141.1"/>
    <property type="molecule type" value="Genomic_DNA"/>
</dbReference>
<gene>
    <name evidence="2" type="ORF">SAMN05444168_0870</name>
</gene>
<name>A0A1N6EQB7_9BURK</name>
<dbReference type="OrthoDB" id="9789634at2"/>
<dbReference type="CDD" id="cd05399">
    <property type="entry name" value="NT_Rel-Spo_like"/>
    <property type="match status" value="1"/>
</dbReference>
<evidence type="ECO:0000313" key="2">
    <source>
        <dbReference type="EMBL" id="SIN85141.1"/>
    </source>
</evidence>
<proteinExistence type="predicted"/>
<evidence type="ECO:0000259" key="1">
    <source>
        <dbReference type="SMART" id="SM00954"/>
    </source>
</evidence>
<dbReference type="GO" id="GO:0015969">
    <property type="term" value="P:guanosine tetraphosphate metabolic process"/>
    <property type="evidence" value="ECO:0007669"/>
    <property type="project" value="InterPro"/>
</dbReference>
<dbReference type="Proteomes" id="UP000184693">
    <property type="component" value="Unassembled WGS sequence"/>
</dbReference>
<dbReference type="PANTHER" id="PTHR41773:SF1">
    <property type="entry name" value="RELA_SPOT DOMAIN-CONTAINING PROTEIN"/>
    <property type="match status" value="1"/>
</dbReference>
<evidence type="ECO:0000313" key="3">
    <source>
        <dbReference type="Proteomes" id="UP000184693"/>
    </source>
</evidence>
<organism evidence="2 3">
    <name type="scientific">Paraburkholderia phenazinium</name>
    <dbReference type="NCBI Taxonomy" id="60549"/>
    <lineage>
        <taxon>Bacteria</taxon>
        <taxon>Pseudomonadati</taxon>
        <taxon>Pseudomonadota</taxon>
        <taxon>Betaproteobacteria</taxon>
        <taxon>Burkholderiales</taxon>
        <taxon>Burkholderiaceae</taxon>
        <taxon>Paraburkholderia</taxon>
    </lineage>
</organism>
<accession>A0A1N6EQB7</accession>
<sequence length="362" mass="40655">MTISDDTIKKAVQRYHREYDRYLKLAARVAEICRSEIVEGNAIRAQVTSRAKSPKSLEGKLRRFAVNSKKSIRDVDAVFEQIRDLAAVRIATYEQRHEEQVVELACRRFVDAGGQRPTHERKDKNRDNPGNFYRASHIEVFLTKTDGVGTYVNVMDVPCEVQVCSMMAHVWNEIEHDLGYKPAAGTLSEQERNFLVMLGQSVRMGDGTISSLFVETERRQREQGGTFSDVYDFVARLRSWFPGIEFARNAGALFESLLPIRLLSPDSIRKLLELPEPMTNPAQAALDSFAQRLEAQGSTRFIPDRNSSDVLLVLLLPKIGKHLRTPLAEAPTEGVARVQWFAEQFVDLSAAASLAASETAGL</sequence>
<reference evidence="2 3" key="1">
    <citation type="submission" date="2016-11" db="EMBL/GenBank/DDBJ databases">
        <authorList>
            <person name="Jaros S."/>
            <person name="Januszkiewicz K."/>
            <person name="Wedrychowicz H."/>
        </authorList>
    </citation>
    <scope>NUCLEOTIDE SEQUENCE [LARGE SCALE GENOMIC DNA]</scope>
    <source>
        <strain evidence="2 3">GAS86</strain>
    </source>
</reference>
<dbReference type="PANTHER" id="PTHR41773">
    <property type="entry name" value="GTP PYROPHOSPHATASE-RELATED"/>
    <property type="match status" value="1"/>
</dbReference>
<feature type="domain" description="RelA/SpoT" evidence="1">
    <location>
        <begin position="49"/>
        <end position="186"/>
    </location>
</feature>
<dbReference type="RefSeq" id="WP_074263137.1">
    <property type="nucleotide sequence ID" value="NZ_FSRM01000001.1"/>
</dbReference>
<dbReference type="SMART" id="SM00954">
    <property type="entry name" value="RelA_SpoT"/>
    <property type="match status" value="1"/>
</dbReference>
<dbReference type="Pfam" id="PF04607">
    <property type="entry name" value="RelA_SpoT"/>
    <property type="match status" value="1"/>
</dbReference>
<dbReference type="SUPFAM" id="SSF81301">
    <property type="entry name" value="Nucleotidyltransferase"/>
    <property type="match status" value="1"/>
</dbReference>
<dbReference type="InterPro" id="IPR043519">
    <property type="entry name" value="NT_sf"/>
</dbReference>
<dbReference type="Gene3D" id="3.30.460.10">
    <property type="entry name" value="Beta Polymerase, domain 2"/>
    <property type="match status" value="1"/>
</dbReference>
<dbReference type="InterPro" id="IPR007685">
    <property type="entry name" value="RelA_SpoT"/>
</dbReference>